<dbReference type="SUPFAM" id="SSF52047">
    <property type="entry name" value="RNI-like"/>
    <property type="match status" value="1"/>
</dbReference>
<dbReference type="AlphaFoldDB" id="A0A401GLE6"/>
<dbReference type="Gene3D" id="3.80.10.10">
    <property type="entry name" value="Ribonuclease Inhibitor"/>
    <property type="match status" value="1"/>
</dbReference>
<comment type="caution">
    <text evidence="2">The sequence shown here is derived from an EMBL/GenBank/DDBJ whole genome shotgun (WGS) entry which is preliminary data.</text>
</comment>
<dbReference type="InParanoid" id="A0A401GLE6"/>
<dbReference type="GeneID" id="38779913"/>
<name>A0A401GLE6_9APHY</name>
<evidence type="ECO:0000313" key="2">
    <source>
        <dbReference type="EMBL" id="GBE82996.1"/>
    </source>
</evidence>
<dbReference type="OrthoDB" id="3543113at2759"/>
<sequence>MLLYSLSVTPEWQIMELIEPLLDMHQLEHLDISVRDPVSVTDKDVRDMVSSWPKMKSLQLRMYEGSRVPSLSSLVEVARCCPLLEVLQLPPVKTDDVVELLGELPSISNPNLKELSFSGPYDEESEVEEVELRPQDPVRVTEYLLRLFPNAKLEWDGSMPGAETSSVDGTDPAPDNDSRNADSSLGNEDGDDDAYSESENGLGSETSDGRVV</sequence>
<feature type="compositionally biased region" description="Polar residues" evidence="1">
    <location>
        <begin position="197"/>
        <end position="206"/>
    </location>
</feature>
<proteinExistence type="predicted"/>
<keyword evidence="3" id="KW-1185">Reference proteome</keyword>
<dbReference type="EMBL" id="BFAD01000005">
    <property type="protein sequence ID" value="GBE82996.1"/>
    <property type="molecule type" value="Genomic_DNA"/>
</dbReference>
<organism evidence="2 3">
    <name type="scientific">Sparassis crispa</name>
    <dbReference type="NCBI Taxonomy" id="139825"/>
    <lineage>
        <taxon>Eukaryota</taxon>
        <taxon>Fungi</taxon>
        <taxon>Dikarya</taxon>
        <taxon>Basidiomycota</taxon>
        <taxon>Agaricomycotina</taxon>
        <taxon>Agaricomycetes</taxon>
        <taxon>Polyporales</taxon>
        <taxon>Sparassidaceae</taxon>
        <taxon>Sparassis</taxon>
    </lineage>
</organism>
<accession>A0A401GLE6</accession>
<protein>
    <recommendedName>
        <fullName evidence="4">F-box domain-containing protein</fullName>
    </recommendedName>
</protein>
<feature type="region of interest" description="Disordered" evidence="1">
    <location>
        <begin position="112"/>
        <end position="132"/>
    </location>
</feature>
<evidence type="ECO:0008006" key="4">
    <source>
        <dbReference type="Google" id="ProtNLM"/>
    </source>
</evidence>
<reference evidence="2 3" key="1">
    <citation type="journal article" date="2018" name="Sci. Rep.">
        <title>Genome sequence of the cauliflower mushroom Sparassis crispa (Hanabiratake) and its association with beneficial usage.</title>
        <authorList>
            <person name="Kiyama R."/>
            <person name="Furutani Y."/>
            <person name="Kawaguchi K."/>
            <person name="Nakanishi T."/>
        </authorList>
    </citation>
    <scope>NUCLEOTIDE SEQUENCE [LARGE SCALE GENOMIC DNA]</scope>
</reference>
<evidence type="ECO:0000256" key="1">
    <source>
        <dbReference type="SAM" id="MobiDB-lite"/>
    </source>
</evidence>
<dbReference type="RefSeq" id="XP_027613909.1">
    <property type="nucleotide sequence ID" value="XM_027758108.1"/>
</dbReference>
<dbReference type="Proteomes" id="UP000287166">
    <property type="component" value="Unassembled WGS sequence"/>
</dbReference>
<dbReference type="InterPro" id="IPR032675">
    <property type="entry name" value="LRR_dom_sf"/>
</dbReference>
<evidence type="ECO:0000313" key="3">
    <source>
        <dbReference type="Proteomes" id="UP000287166"/>
    </source>
</evidence>
<gene>
    <name evidence="2" type="ORF">SCP_0500390</name>
</gene>
<feature type="region of interest" description="Disordered" evidence="1">
    <location>
        <begin position="155"/>
        <end position="212"/>
    </location>
</feature>